<gene>
    <name evidence="1" type="ORF">BN4615_P3081</name>
</gene>
<evidence type="ECO:0000313" key="1">
    <source>
        <dbReference type="EMBL" id="SBO93567.1"/>
    </source>
</evidence>
<dbReference type="EMBL" id="LT559118">
    <property type="protein sequence ID" value="SBO93567.1"/>
    <property type="molecule type" value="Genomic_DNA"/>
</dbReference>
<keyword evidence="1" id="KW-0378">Hydrolase</keyword>
<dbReference type="AlphaFoldDB" id="A0A1M4E419"/>
<protein>
    <submittedName>
        <fullName evidence="1">D-alanyl-D-alanine carboxypeptidase</fullName>
        <ecNumber evidence="1">3.4.16.4</ecNumber>
    </submittedName>
</protein>
<keyword evidence="1" id="KW-0645">Protease</keyword>
<reference evidence="1" key="1">
    <citation type="submission" date="2016-04" db="EMBL/GenBank/DDBJ databases">
        <authorList>
            <person name="Evans L.H."/>
            <person name="Alamgir A."/>
            <person name="Owens N."/>
            <person name="Weber N.D."/>
            <person name="Virtaneva K."/>
            <person name="Barbian K."/>
            <person name="Babar A."/>
            <person name="Rosenke K."/>
        </authorList>
    </citation>
    <scope>NUCLEOTIDE SEQUENCE</scope>
    <source>
        <strain evidence="1">Nono1</strain>
    </source>
</reference>
<keyword evidence="1" id="KW-0121">Carboxypeptidase</keyword>
<dbReference type="EC" id="3.4.16.4" evidence="1"/>
<accession>A0A1M4E419</accession>
<proteinExistence type="predicted"/>
<dbReference type="GO" id="GO:0009002">
    <property type="term" value="F:serine-type D-Ala-D-Ala carboxypeptidase activity"/>
    <property type="evidence" value="ECO:0007669"/>
    <property type="project" value="UniProtKB-EC"/>
</dbReference>
<organism evidence="1">
    <name type="scientific">Nonomuraea gerenzanensis</name>
    <dbReference type="NCBI Taxonomy" id="93944"/>
    <lineage>
        <taxon>Bacteria</taxon>
        <taxon>Bacillati</taxon>
        <taxon>Actinomycetota</taxon>
        <taxon>Actinomycetes</taxon>
        <taxon>Streptosporangiales</taxon>
        <taxon>Streptosporangiaceae</taxon>
        <taxon>Nonomuraea</taxon>
    </lineage>
</organism>
<dbReference type="RefSeq" id="WP_263657471.1">
    <property type="nucleotide sequence ID" value="NZ_CP084058.1"/>
</dbReference>
<name>A0A1M4E419_9ACTN</name>
<sequence length="135" mass="13625">MSLTLTDQDKATIRTAAYGAVSLIAAADATGKPHRAATDGSIALSSATGPIGHVLAARTKDINLDGKSVAELADHVLPALTTAMSLLKQQAPEEAGNFRGTVLVAVEAATSSHQGRPGPVVADMIDKITAALDAA</sequence>